<dbReference type="AlphaFoldDB" id="A0A9Q3D6I1"/>
<reference evidence="1" key="1">
    <citation type="submission" date="2021-03" db="EMBL/GenBank/DDBJ databases">
        <title>Draft genome sequence of rust myrtle Austropuccinia psidii MF-1, a brazilian biotype.</title>
        <authorList>
            <person name="Quecine M.C."/>
            <person name="Pachon D.M.R."/>
            <person name="Bonatelli M.L."/>
            <person name="Correr F.H."/>
            <person name="Franceschini L.M."/>
            <person name="Leite T.F."/>
            <person name="Margarido G.R.A."/>
            <person name="Almeida C.A."/>
            <person name="Ferrarezi J.A."/>
            <person name="Labate C.A."/>
        </authorList>
    </citation>
    <scope>NUCLEOTIDE SEQUENCE</scope>
    <source>
        <strain evidence="1">MF-1</strain>
    </source>
</reference>
<dbReference type="EMBL" id="AVOT02012750">
    <property type="protein sequence ID" value="MBW0494796.1"/>
    <property type="molecule type" value="Genomic_DNA"/>
</dbReference>
<organism evidence="1 2">
    <name type="scientific">Austropuccinia psidii MF-1</name>
    <dbReference type="NCBI Taxonomy" id="1389203"/>
    <lineage>
        <taxon>Eukaryota</taxon>
        <taxon>Fungi</taxon>
        <taxon>Dikarya</taxon>
        <taxon>Basidiomycota</taxon>
        <taxon>Pucciniomycotina</taxon>
        <taxon>Pucciniomycetes</taxon>
        <taxon>Pucciniales</taxon>
        <taxon>Sphaerophragmiaceae</taxon>
        <taxon>Austropuccinia</taxon>
    </lineage>
</organism>
<keyword evidence="2" id="KW-1185">Reference proteome</keyword>
<gene>
    <name evidence="1" type="ORF">O181_034511</name>
</gene>
<dbReference type="OrthoDB" id="3250101at2759"/>
<dbReference type="SUPFAM" id="SSF56672">
    <property type="entry name" value="DNA/RNA polymerases"/>
    <property type="match status" value="1"/>
</dbReference>
<evidence type="ECO:0000313" key="1">
    <source>
        <dbReference type="EMBL" id="MBW0494796.1"/>
    </source>
</evidence>
<accession>A0A9Q3D6I1</accession>
<dbReference type="InterPro" id="IPR043502">
    <property type="entry name" value="DNA/RNA_pol_sf"/>
</dbReference>
<name>A0A9Q3D6I1_9BASI</name>
<sequence>MKEELIENLFQYTEAFASDNEPLGAMKGHEVENMFNVERPYPPLLRRPAYPAFPRARKVLETHLNEMMKLGFLRKAGYNEEVEVTTPVIITWHNNKSRMVANVRELNTYTVPDRYPSPRIHGTFTQ</sequence>
<dbReference type="Gene3D" id="3.10.10.10">
    <property type="entry name" value="HIV Type 1 Reverse Transcriptase, subunit A, domain 1"/>
    <property type="match status" value="1"/>
</dbReference>
<evidence type="ECO:0000313" key="2">
    <source>
        <dbReference type="Proteomes" id="UP000765509"/>
    </source>
</evidence>
<protein>
    <submittedName>
        <fullName evidence="1">Uncharacterized protein</fullName>
    </submittedName>
</protein>
<proteinExistence type="predicted"/>
<comment type="caution">
    <text evidence="1">The sequence shown here is derived from an EMBL/GenBank/DDBJ whole genome shotgun (WGS) entry which is preliminary data.</text>
</comment>
<dbReference type="Proteomes" id="UP000765509">
    <property type="component" value="Unassembled WGS sequence"/>
</dbReference>